<feature type="domain" description="Chemokine interleukin-8-like" evidence="3">
    <location>
        <begin position="31"/>
        <end position="92"/>
    </location>
</feature>
<dbReference type="CDD" id="cd00169">
    <property type="entry name" value="Chemokine"/>
    <property type="match status" value="1"/>
</dbReference>
<dbReference type="GO" id="GO:0005615">
    <property type="term" value="C:extracellular space"/>
    <property type="evidence" value="ECO:0007669"/>
    <property type="project" value="UniProtKB-KW"/>
</dbReference>
<reference evidence="5" key="1">
    <citation type="submission" date="2025-08" db="UniProtKB">
        <authorList>
            <consortium name="RefSeq"/>
        </authorList>
    </citation>
    <scope>IDENTIFICATION</scope>
    <source>
        <strain evidence="5">Wakin</strain>
        <tissue evidence="5">Muscle</tissue>
    </source>
</reference>
<protein>
    <submittedName>
        <fullName evidence="5">C-C motif chemokine 21</fullName>
    </submittedName>
</protein>
<dbReference type="PROSITE" id="PS51257">
    <property type="entry name" value="PROKAR_LIPOPROTEIN"/>
    <property type="match status" value="1"/>
</dbReference>
<keyword evidence="1" id="KW-0202">Cytokine</keyword>
<dbReference type="Proteomes" id="UP000515129">
    <property type="component" value="Chromosome 11"/>
</dbReference>
<keyword evidence="4" id="KW-1185">Reference proteome</keyword>
<dbReference type="InterPro" id="IPR036048">
    <property type="entry name" value="Interleukin_8-like_sf"/>
</dbReference>
<dbReference type="Pfam" id="PF00048">
    <property type="entry name" value="IL8"/>
    <property type="match status" value="1"/>
</dbReference>
<evidence type="ECO:0000259" key="3">
    <source>
        <dbReference type="SMART" id="SM00199"/>
    </source>
</evidence>
<dbReference type="InterPro" id="IPR001811">
    <property type="entry name" value="Chemokine_IL8-like_dom"/>
</dbReference>
<dbReference type="Gene3D" id="2.40.50.40">
    <property type="match status" value="1"/>
</dbReference>
<dbReference type="PANTHER" id="PTHR12015">
    <property type="entry name" value="SMALL INDUCIBLE CYTOKINE A"/>
    <property type="match status" value="1"/>
</dbReference>
<dbReference type="RefSeq" id="XP_026130700.1">
    <property type="nucleotide sequence ID" value="XM_026274915.1"/>
</dbReference>
<dbReference type="AlphaFoldDB" id="A0A6P6QEY2"/>
<dbReference type="GO" id="GO:0097535">
    <property type="term" value="P:lymphoid lineage cell migration into thymus"/>
    <property type="evidence" value="ECO:0007669"/>
    <property type="project" value="Ensembl"/>
</dbReference>
<dbReference type="CTD" id="795788"/>
<accession>A0A6P6QEY2</accession>
<dbReference type="InterPro" id="IPR039809">
    <property type="entry name" value="Chemokine_b/g/d"/>
</dbReference>
<evidence type="ECO:0000256" key="2">
    <source>
        <dbReference type="SAM" id="SignalP"/>
    </source>
</evidence>
<dbReference type="PANTHER" id="PTHR12015:SF186">
    <property type="entry name" value="C-C MOTIF CHEMOKINE 21-LIKE-RELATED"/>
    <property type="match status" value="1"/>
</dbReference>
<feature type="chain" id="PRO_5027550367" evidence="2">
    <location>
        <begin position="28"/>
        <end position="100"/>
    </location>
</feature>
<dbReference type="GO" id="GO:0006955">
    <property type="term" value="P:immune response"/>
    <property type="evidence" value="ECO:0007669"/>
    <property type="project" value="InterPro"/>
</dbReference>
<feature type="signal peptide" evidence="2">
    <location>
        <begin position="1"/>
        <end position="27"/>
    </location>
</feature>
<evidence type="ECO:0000313" key="4">
    <source>
        <dbReference type="Proteomes" id="UP000515129"/>
    </source>
</evidence>
<evidence type="ECO:0000256" key="1">
    <source>
        <dbReference type="ARBA" id="ARBA00022514"/>
    </source>
</evidence>
<name>A0A6P6QEY2_CARAU</name>
<dbReference type="KEGG" id="caua:113110753"/>
<dbReference type="SMART" id="SM00199">
    <property type="entry name" value="SCY"/>
    <property type="match status" value="1"/>
</dbReference>
<dbReference type="GO" id="GO:0008009">
    <property type="term" value="F:chemokine activity"/>
    <property type="evidence" value="ECO:0007669"/>
    <property type="project" value="Ensembl"/>
</dbReference>
<dbReference type="GO" id="GO:1902033">
    <property type="term" value="P:regulation of hematopoietic stem cell proliferation"/>
    <property type="evidence" value="ECO:0007669"/>
    <property type="project" value="Ensembl"/>
</dbReference>
<dbReference type="GO" id="GO:2000471">
    <property type="term" value="P:regulation of hematopoietic stem cell migration"/>
    <property type="evidence" value="ECO:0007669"/>
    <property type="project" value="Ensembl"/>
</dbReference>
<organism evidence="4 5">
    <name type="scientific">Carassius auratus</name>
    <name type="common">Goldfish</name>
    <dbReference type="NCBI Taxonomy" id="7957"/>
    <lineage>
        <taxon>Eukaryota</taxon>
        <taxon>Metazoa</taxon>
        <taxon>Chordata</taxon>
        <taxon>Craniata</taxon>
        <taxon>Vertebrata</taxon>
        <taxon>Euteleostomi</taxon>
        <taxon>Actinopterygii</taxon>
        <taxon>Neopterygii</taxon>
        <taxon>Teleostei</taxon>
        <taxon>Ostariophysi</taxon>
        <taxon>Cypriniformes</taxon>
        <taxon>Cyprinidae</taxon>
        <taxon>Cyprininae</taxon>
        <taxon>Carassius</taxon>
    </lineage>
</organism>
<gene>
    <name evidence="5" type="primary">ccl25b</name>
</gene>
<proteinExistence type="predicted"/>
<evidence type="ECO:0000313" key="5">
    <source>
        <dbReference type="RefSeq" id="XP_026130700.1"/>
    </source>
</evidence>
<keyword evidence="2" id="KW-0732">Signal</keyword>
<sequence length="100" mass="11640">METKHSNMKFQILFFLLLLACVHHSVAQGSYENCCLKYAHVKRNLNKFIVSFREQKTDGGCNIPAVVLKLRNSREICVDPRVKWVNQLIQKRSEDNTSKM</sequence>
<dbReference type="OrthoDB" id="9930747at2759"/>
<dbReference type="SUPFAM" id="SSF54117">
    <property type="entry name" value="Interleukin 8-like chemokines"/>
    <property type="match status" value="1"/>
</dbReference>